<sequence>MGLLVTGELEQIYSKILEIAQKKKFINTLEISRETGIPEEKVRLALLMLRDMGRLTTEEVSCGSTCDNCPFKKVCTLKSPSQGRVFIVKLGEH</sequence>
<organism evidence="1">
    <name type="scientific">Thermofilum adornatum</name>
    <dbReference type="NCBI Taxonomy" id="1365176"/>
    <lineage>
        <taxon>Archaea</taxon>
        <taxon>Thermoproteota</taxon>
        <taxon>Thermoprotei</taxon>
        <taxon>Thermofilales</taxon>
        <taxon>Thermofilaceae</taxon>
        <taxon>Thermofilum</taxon>
    </lineage>
</organism>
<accession>A0A7C1CBS2</accession>
<name>A0A7C1CBS2_9CREN</name>
<dbReference type="EMBL" id="DSAY01000007">
    <property type="protein sequence ID" value="HDP14237.1"/>
    <property type="molecule type" value="Genomic_DNA"/>
</dbReference>
<proteinExistence type="predicted"/>
<evidence type="ECO:0000313" key="1">
    <source>
        <dbReference type="EMBL" id="HDP14237.1"/>
    </source>
</evidence>
<dbReference type="SUPFAM" id="SSF46785">
    <property type="entry name" value="Winged helix' DNA-binding domain"/>
    <property type="match status" value="1"/>
</dbReference>
<dbReference type="AlphaFoldDB" id="A0A7C1CBS2"/>
<dbReference type="InterPro" id="IPR036390">
    <property type="entry name" value="WH_DNA-bd_sf"/>
</dbReference>
<evidence type="ECO:0008006" key="2">
    <source>
        <dbReference type="Google" id="ProtNLM"/>
    </source>
</evidence>
<reference evidence="1" key="1">
    <citation type="journal article" date="2020" name="mSystems">
        <title>Genome- and Community-Level Interaction Insights into Carbon Utilization and Element Cycling Functions of Hydrothermarchaeota in Hydrothermal Sediment.</title>
        <authorList>
            <person name="Zhou Z."/>
            <person name="Liu Y."/>
            <person name="Xu W."/>
            <person name="Pan J."/>
            <person name="Luo Z.H."/>
            <person name="Li M."/>
        </authorList>
    </citation>
    <scope>NUCLEOTIDE SEQUENCE [LARGE SCALE GENOMIC DNA]</scope>
    <source>
        <strain evidence="1">SpSt-116</strain>
    </source>
</reference>
<comment type="caution">
    <text evidence="1">The sequence shown here is derived from an EMBL/GenBank/DDBJ whole genome shotgun (WGS) entry which is preliminary data.</text>
</comment>
<protein>
    <recommendedName>
        <fullName evidence="2">Transcriptional regulator HTH-type FeoC domain-containing protein</fullName>
    </recommendedName>
</protein>
<gene>
    <name evidence="1" type="ORF">ENN26_00475</name>
</gene>